<evidence type="ECO:0000313" key="2">
    <source>
        <dbReference type="Proteomes" id="UP000323067"/>
    </source>
</evidence>
<reference evidence="1 2" key="1">
    <citation type="journal article" date="2017" name="BMC Genomics">
        <title>Chromosome level assembly and secondary metabolite potential of the parasitic fungus Cordyceps militaris.</title>
        <authorList>
            <person name="Kramer G.J."/>
            <person name="Nodwell J.R."/>
        </authorList>
    </citation>
    <scope>NUCLEOTIDE SEQUENCE [LARGE SCALE GENOMIC DNA]</scope>
    <source>
        <strain evidence="1 2">ATCC 34164</strain>
    </source>
</reference>
<name>A0A2H4S6B3_CORMI</name>
<dbReference type="SUPFAM" id="SSF56112">
    <property type="entry name" value="Protein kinase-like (PK-like)"/>
    <property type="match status" value="1"/>
</dbReference>
<accession>A0A2H4S6B3</accession>
<protein>
    <recommendedName>
        <fullName evidence="3">Aminoglycoside phosphotransferase domain-containing protein</fullName>
    </recommendedName>
</protein>
<dbReference type="VEuPathDB" id="FungiDB:CCM_08790"/>
<sequence length="328" mass="35560">MEASIASLSKYQISQFFARHTPCTQAECNATAELIAGTSVNPTAVQGGGSYTVIGGKVIVQFRAGDSALDLELLQCVGQAYPGFTPVPSSRGKLGKLDIYTMDDVGGISMYLARVDLQKDDCKLLHQTVQDYARFFASAWLNRPMSLTCPNPGDLFASYSSQLSQLSAGMPQRYRSTLDGLLAQLPQLFDGAWTMVPNHTDLLENNIHVDPVTGKLKGICDWRDVEISPFGMSLGGLETMLGVGIMKPNGTTGWRYHANQQALRKLFWDVFYCTTGLVSQEQKNRIEVARLVGLFLSNGFTSDGRGSMVPAGEGSHGVGFLDAVLNLV</sequence>
<dbReference type="VEuPathDB" id="FungiDB:A9K55_002373"/>
<dbReference type="AlphaFoldDB" id="A0A2H4S6B3"/>
<evidence type="ECO:0008006" key="3">
    <source>
        <dbReference type="Google" id="ProtNLM"/>
    </source>
</evidence>
<proteinExistence type="predicted"/>
<gene>
    <name evidence="1" type="ORF">A9K55_002373</name>
</gene>
<evidence type="ECO:0000313" key="1">
    <source>
        <dbReference type="EMBL" id="ATY58629.1"/>
    </source>
</evidence>
<dbReference type="InterPro" id="IPR011009">
    <property type="entry name" value="Kinase-like_dom_sf"/>
</dbReference>
<dbReference type="EMBL" id="CP023322">
    <property type="protein sequence ID" value="ATY58629.1"/>
    <property type="molecule type" value="Genomic_DNA"/>
</dbReference>
<dbReference type="OrthoDB" id="4865698at2759"/>
<organism evidence="1 2">
    <name type="scientific">Cordyceps militaris</name>
    <name type="common">Caterpillar fungus</name>
    <name type="synonym">Clavaria militaris</name>
    <dbReference type="NCBI Taxonomy" id="73501"/>
    <lineage>
        <taxon>Eukaryota</taxon>
        <taxon>Fungi</taxon>
        <taxon>Dikarya</taxon>
        <taxon>Ascomycota</taxon>
        <taxon>Pezizomycotina</taxon>
        <taxon>Sordariomycetes</taxon>
        <taxon>Hypocreomycetidae</taxon>
        <taxon>Hypocreales</taxon>
        <taxon>Cordycipitaceae</taxon>
        <taxon>Cordyceps</taxon>
    </lineage>
</organism>
<dbReference type="Proteomes" id="UP000323067">
    <property type="component" value="Chromosome iv"/>
</dbReference>